<dbReference type="CDD" id="cd06259">
    <property type="entry name" value="YdcF-like"/>
    <property type="match status" value="1"/>
</dbReference>
<organism evidence="3 4">
    <name type="scientific">Aquirufa ecclesiirivi</name>
    <dbReference type="NCBI Taxonomy" id="2715124"/>
    <lineage>
        <taxon>Bacteria</taxon>
        <taxon>Pseudomonadati</taxon>
        <taxon>Bacteroidota</taxon>
        <taxon>Cytophagia</taxon>
        <taxon>Cytophagales</taxon>
        <taxon>Flectobacillaceae</taxon>
        <taxon>Aquirufa</taxon>
    </lineage>
</organism>
<dbReference type="InterPro" id="IPR014729">
    <property type="entry name" value="Rossmann-like_a/b/a_fold"/>
</dbReference>
<accession>A0ABT4JCU2</accession>
<evidence type="ECO:0000313" key="3">
    <source>
        <dbReference type="EMBL" id="MCZ2474106.1"/>
    </source>
</evidence>
<name>A0ABT4JCU2_9BACT</name>
<feature type="domain" description="DUF218" evidence="2">
    <location>
        <begin position="85"/>
        <end position="248"/>
    </location>
</feature>
<comment type="caution">
    <text evidence="3">The sequence shown here is derived from an EMBL/GenBank/DDBJ whole genome shotgun (WGS) entry which is preliminary data.</text>
</comment>
<dbReference type="PANTHER" id="PTHR30336:SF4">
    <property type="entry name" value="ENVELOPE BIOGENESIS FACTOR ELYC"/>
    <property type="match status" value="1"/>
</dbReference>
<reference evidence="3 4" key="1">
    <citation type="submission" date="2020-03" db="EMBL/GenBank/DDBJ databases">
        <authorList>
            <person name="Pitt A."/>
            <person name="Hahn M.W."/>
        </authorList>
    </citation>
    <scope>NUCLEOTIDE SEQUENCE [LARGE SCALE GENOMIC DNA]</scope>
    <source>
        <strain evidence="3 4">5A-MARBSE</strain>
    </source>
</reference>
<dbReference type="Gene3D" id="3.40.50.620">
    <property type="entry name" value="HUPs"/>
    <property type="match status" value="1"/>
</dbReference>
<dbReference type="EMBL" id="JAANOH010000001">
    <property type="protein sequence ID" value="MCZ2474106.1"/>
    <property type="molecule type" value="Genomic_DNA"/>
</dbReference>
<keyword evidence="1" id="KW-0812">Transmembrane</keyword>
<proteinExistence type="predicted"/>
<dbReference type="Proteomes" id="UP001321186">
    <property type="component" value="Unassembled WGS sequence"/>
</dbReference>
<dbReference type="RefSeq" id="WP_269009278.1">
    <property type="nucleotide sequence ID" value="NZ_JAANOH010000001.1"/>
</dbReference>
<sequence length="258" mass="29472">MFFILSKILDILLSPTVWILIPLAIALMLKKVKQIKIAVLCSIFILFLMTNAIICNYFLQRWEIDTPDIGNGKSYTWGILLTGGMIKYSDTHPERISTGEVADRMIQTFHLYQQGAIKKILITGGETSIPHLMTDKSNESVNVKRLLIKMGVPARDIFVENKARNTYENALYSSQMLKKYIEKDTVVLITSAMHLRRSILCFEKQGFKVRPYAADILKKETPLSLLSYFKPSEKSLQLNFQLVREVAGIVVYKIKGYI</sequence>
<evidence type="ECO:0000313" key="4">
    <source>
        <dbReference type="Proteomes" id="UP001321186"/>
    </source>
</evidence>
<dbReference type="InterPro" id="IPR003848">
    <property type="entry name" value="DUF218"/>
</dbReference>
<keyword evidence="1" id="KW-0472">Membrane</keyword>
<feature type="transmembrane region" description="Helical" evidence="1">
    <location>
        <begin position="12"/>
        <end position="30"/>
    </location>
</feature>
<keyword evidence="4" id="KW-1185">Reference proteome</keyword>
<keyword evidence="1" id="KW-1133">Transmembrane helix</keyword>
<dbReference type="InterPro" id="IPR051599">
    <property type="entry name" value="Cell_Envelope_Assoc"/>
</dbReference>
<evidence type="ECO:0000256" key="1">
    <source>
        <dbReference type="SAM" id="Phobius"/>
    </source>
</evidence>
<dbReference type="Pfam" id="PF02698">
    <property type="entry name" value="DUF218"/>
    <property type="match status" value="1"/>
</dbReference>
<dbReference type="PANTHER" id="PTHR30336">
    <property type="entry name" value="INNER MEMBRANE PROTEIN, PROBABLE PERMEASE"/>
    <property type="match status" value="1"/>
</dbReference>
<gene>
    <name evidence="3" type="ORF">G9H61_01510</name>
</gene>
<evidence type="ECO:0000259" key="2">
    <source>
        <dbReference type="Pfam" id="PF02698"/>
    </source>
</evidence>
<protein>
    <submittedName>
        <fullName evidence="3">YdcF family protein</fullName>
    </submittedName>
</protein>
<feature type="transmembrane region" description="Helical" evidence="1">
    <location>
        <begin position="37"/>
        <end position="59"/>
    </location>
</feature>